<feature type="region of interest" description="Disordered" evidence="6">
    <location>
        <begin position="1"/>
        <end position="20"/>
    </location>
</feature>
<dbReference type="InterPro" id="IPR015659">
    <property type="entry name" value="Proline_oxidase"/>
</dbReference>
<dbReference type="SUPFAM" id="SSF51730">
    <property type="entry name" value="FAD-linked oxidoreductase"/>
    <property type="match status" value="1"/>
</dbReference>
<keyword evidence="5" id="KW-0274">FAD</keyword>
<comment type="function">
    <text evidence="5">Converts proline to delta-1-pyrroline-5-carboxylate.</text>
</comment>
<gene>
    <name evidence="8" type="ORF">WJX73_005196</name>
</gene>
<feature type="domain" description="Proline dehydrogenase" evidence="7">
    <location>
        <begin position="185"/>
        <end position="515"/>
    </location>
</feature>
<dbReference type="Pfam" id="PF01619">
    <property type="entry name" value="Pro_dh"/>
    <property type="match status" value="1"/>
</dbReference>
<dbReference type="Gene3D" id="3.20.20.220">
    <property type="match status" value="1"/>
</dbReference>
<comment type="catalytic activity">
    <reaction evidence="5">
        <text>L-proline + a quinone = (S)-1-pyrroline-5-carboxylate + a quinol + H(+)</text>
        <dbReference type="Rhea" id="RHEA:23784"/>
        <dbReference type="ChEBI" id="CHEBI:15378"/>
        <dbReference type="ChEBI" id="CHEBI:17388"/>
        <dbReference type="ChEBI" id="CHEBI:24646"/>
        <dbReference type="ChEBI" id="CHEBI:60039"/>
        <dbReference type="ChEBI" id="CHEBI:132124"/>
        <dbReference type="EC" id="1.5.5.2"/>
    </reaction>
</comment>
<dbReference type="GO" id="GO:0071949">
    <property type="term" value="F:FAD binding"/>
    <property type="evidence" value="ECO:0007669"/>
    <property type="project" value="TreeGrafter"/>
</dbReference>
<dbReference type="EMBL" id="JALJOQ010000180">
    <property type="protein sequence ID" value="KAK9791187.1"/>
    <property type="molecule type" value="Genomic_DNA"/>
</dbReference>
<evidence type="ECO:0000313" key="9">
    <source>
        <dbReference type="Proteomes" id="UP001465755"/>
    </source>
</evidence>
<dbReference type="EC" id="1.5.5.2" evidence="2 5"/>
<evidence type="ECO:0000256" key="1">
    <source>
        <dbReference type="ARBA" id="ARBA00005869"/>
    </source>
</evidence>
<evidence type="ECO:0000313" key="8">
    <source>
        <dbReference type="EMBL" id="KAK9791187.1"/>
    </source>
</evidence>
<keyword evidence="5" id="KW-0285">Flavoprotein</keyword>
<dbReference type="GO" id="GO:0004657">
    <property type="term" value="F:proline dehydrogenase activity"/>
    <property type="evidence" value="ECO:0007669"/>
    <property type="project" value="UniProtKB-EC"/>
</dbReference>
<dbReference type="PANTHER" id="PTHR13914">
    <property type="entry name" value="PROLINE OXIDASE"/>
    <property type="match status" value="1"/>
</dbReference>
<organism evidence="8 9">
    <name type="scientific">Symbiochloris irregularis</name>
    <dbReference type="NCBI Taxonomy" id="706552"/>
    <lineage>
        <taxon>Eukaryota</taxon>
        <taxon>Viridiplantae</taxon>
        <taxon>Chlorophyta</taxon>
        <taxon>core chlorophytes</taxon>
        <taxon>Trebouxiophyceae</taxon>
        <taxon>Trebouxiales</taxon>
        <taxon>Trebouxiaceae</taxon>
        <taxon>Symbiochloris</taxon>
    </lineage>
</organism>
<dbReference type="PANTHER" id="PTHR13914:SF0">
    <property type="entry name" value="PROLINE DEHYDROGENASE 1, MITOCHONDRIAL"/>
    <property type="match status" value="1"/>
</dbReference>
<evidence type="ECO:0000256" key="5">
    <source>
        <dbReference type="RuleBase" id="RU364054"/>
    </source>
</evidence>
<comment type="cofactor">
    <cofactor evidence="5">
        <name>FAD</name>
        <dbReference type="ChEBI" id="CHEBI:57692"/>
    </cofactor>
</comment>
<dbReference type="Proteomes" id="UP001465755">
    <property type="component" value="Unassembled WGS sequence"/>
</dbReference>
<comment type="similarity">
    <text evidence="1 5">Belongs to the proline oxidase family.</text>
</comment>
<evidence type="ECO:0000256" key="4">
    <source>
        <dbReference type="ARBA" id="ARBA00023062"/>
    </source>
</evidence>
<protein>
    <recommendedName>
        <fullName evidence="2 5">Proline dehydrogenase</fullName>
        <ecNumber evidence="2 5">1.5.5.2</ecNumber>
    </recommendedName>
</protein>
<dbReference type="GO" id="GO:0010133">
    <property type="term" value="P:L-proline catabolic process to L-glutamate"/>
    <property type="evidence" value="ECO:0007669"/>
    <property type="project" value="TreeGrafter"/>
</dbReference>
<dbReference type="InterPro" id="IPR002872">
    <property type="entry name" value="Proline_DH_dom"/>
</dbReference>
<comment type="caution">
    <text evidence="8">The sequence shown here is derived from an EMBL/GenBank/DDBJ whole genome shotgun (WGS) entry which is preliminary data.</text>
</comment>
<reference evidence="8 9" key="1">
    <citation type="journal article" date="2024" name="Nat. Commun.">
        <title>Phylogenomics reveals the evolutionary origins of lichenization in chlorophyte algae.</title>
        <authorList>
            <person name="Puginier C."/>
            <person name="Libourel C."/>
            <person name="Otte J."/>
            <person name="Skaloud P."/>
            <person name="Haon M."/>
            <person name="Grisel S."/>
            <person name="Petersen M."/>
            <person name="Berrin J.G."/>
            <person name="Delaux P.M."/>
            <person name="Dal Grande F."/>
            <person name="Keller J."/>
        </authorList>
    </citation>
    <scope>NUCLEOTIDE SEQUENCE [LARGE SCALE GENOMIC DNA]</scope>
    <source>
        <strain evidence="8 9">SAG 2036</strain>
    </source>
</reference>
<proteinExistence type="inferred from homology"/>
<keyword evidence="9" id="KW-1185">Reference proteome</keyword>
<keyword evidence="4 5" id="KW-0642">Proline metabolism</keyword>
<accession>A0AAW1NQY7</accession>
<evidence type="ECO:0000256" key="2">
    <source>
        <dbReference type="ARBA" id="ARBA00012695"/>
    </source>
</evidence>
<evidence type="ECO:0000256" key="6">
    <source>
        <dbReference type="SAM" id="MobiDB-lite"/>
    </source>
</evidence>
<dbReference type="InterPro" id="IPR029041">
    <property type="entry name" value="FAD-linked_oxidoreductase-like"/>
</dbReference>
<evidence type="ECO:0000259" key="7">
    <source>
        <dbReference type="Pfam" id="PF01619"/>
    </source>
</evidence>
<dbReference type="GO" id="GO:0005739">
    <property type="term" value="C:mitochondrion"/>
    <property type="evidence" value="ECO:0007669"/>
    <property type="project" value="TreeGrafter"/>
</dbReference>
<evidence type="ECO:0000256" key="3">
    <source>
        <dbReference type="ARBA" id="ARBA00023002"/>
    </source>
</evidence>
<keyword evidence="3 5" id="KW-0560">Oxidoreductase</keyword>
<dbReference type="AlphaFoldDB" id="A0AAW1NQY7"/>
<sequence length="552" mass="61056">MAVIRELSDSSGRCETTRSHLEQLDCREPERNSELVPPSTGGMTLARRLSHLPLLSAPQALASSASQASQVAVFNTSVAPRIQPALAYEEEFYTAPAPRVSALPPFSRLCFNDPQQCFAAKGTADLARSLAVLRFCGLKPFVANAEWLFNSSKQVLGERLVNGVVKGTFFRQFCAGETSEDIQPTLAFLRRNGVSYCLNFSGEADVDEQAGPCTTDAENCPEELERDAIAQRFLNDLNRANNVDMTGFVAIKVSALGPPNLLEAIAAHLASRGDPCNRGQASADLRSQLQTVLSAEDLRAFERMLGRLHLLAKRCHDKGNMRMMVDAEQSYMQPAIDALVIHLQQHYNRTAPTVFNTYQCYLRDAPMRVWNDLERARKEGWCFGAKTVRGAYMHVERARAQQLGYADPIWPDIDATHHSYNRCVAEVLDRAQGEGAELMVASHNQESVELALEKMHSLHMPRSSGVYFGTLLGMADHLALTLGGAGYRAYKMVPYGPVEASMAYLLRRALENSDMLGGCQKELVMMQTEILRRMKSRVGLSDSGKAVAWNEM</sequence>
<name>A0AAW1NQY7_9CHLO</name>